<dbReference type="FunFam" id="3.30.2310.20:FF:000003">
    <property type="entry name" value="Type II toxin-antitoxin system YafQ family toxin"/>
    <property type="match status" value="1"/>
</dbReference>
<evidence type="ECO:0000256" key="1">
    <source>
        <dbReference type="ARBA" id="ARBA00022649"/>
    </source>
</evidence>
<dbReference type="AlphaFoldDB" id="A0A0B2K1L5"/>
<dbReference type="GO" id="GO:0006415">
    <property type="term" value="P:translational termination"/>
    <property type="evidence" value="ECO:0007669"/>
    <property type="project" value="TreeGrafter"/>
</dbReference>
<evidence type="ECO:0000313" key="4">
    <source>
        <dbReference type="EMBL" id="KHM52768.1"/>
    </source>
</evidence>
<feature type="active site" description="Proton donor" evidence="3">
    <location>
        <position position="86"/>
    </location>
</feature>
<dbReference type="GO" id="GO:0006402">
    <property type="term" value="P:mRNA catabolic process"/>
    <property type="evidence" value="ECO:0007669"/>
    <property type="project" value="TreeGrafter"/>
</dbReference>
<dbReference type="Pfam" id="PF15738">
    <property type="entry name" value="YafQ_toxin"/>
    <property type="match status" value="1"/>
</dbReference>
<dbReference type="PANTHER" id="PTHR40588:SF1">
    <property type="entry name" value="MRNA INTERFERASE TOXIN YAFQ"/>
    <property type="match status" value="1"/>
</dbReference>
<evidence type="ECO:0000313" key="5">
    <source>
        <dbReference type="Proteomes" id="UP000030993"/>
    </source>
</evidence>
<reference evidence="4 5" key="1">
    <citation type="journal article" date="2013" name="PLoS ONE">
        <title>Identification and characterization of three novel lipases belonging to families II and V from Anaerovibrio lipolyticus 5ST.</title>
        <authorList>
            <person name="Prive F."/>
            <person name="Kaderbhai N.N."/>
            <person name="Girdwood S."/>
            <person name="Worgan H.J."/>
            <person name="Pinloche E."/>
            <person name="Scollan N.D."/>
            <person name="Huws S.A."/>
            <person name="Newbold C.J."/>
        </authorList>
    </citation>
    <scope>NUCLEOTIDE SEQUENCE [LARGE SCALE GENOMIC DNA]</scope>
    <source>
        <strain evidence="4 5">5S</strain>
    </source>
</reference>
<sequence length="92" mass="10684">MLKIKQTSQFKKDLKAAIRQNCDLNILEQVIDKLAKQEPLDKKHRDHALTGKLKKYRECHITSDWLLMYQVKEDVLVLSLARLGSHAKLLGM</sequence>
<dbReference type="RefSeq" id="WP_039206172.1">
    <property type="nucleotide sequence ID" value="NZ_JSCE01000054.1"/>
</dbReference>
<accession>A0A0B2K1L5</accession>
<dbReference type="PANTHER" id="PTHR40588">
    <property type="entry name" value="MRNA INTERFERASE TOXIN YAFQ"/>
    <property type="match status" value="1"/>
</dbReference>
<dbReference type="NCBIfam" id="TIGR00053">
    <property type="entry name" value="YafQ family addiction module toxin"/>
    <property type="match status" value="1"/>
</dbReference>
<gene>
    <name evidence="4" type="ORF">NZ47_02720</name>
</gene>
<proteinExistence type="inferred from homology"/>
<comment type="similarity">
    <text evidence="2">Belongs to the RelE toxin family. YafQ subfamily.</text>
</comment>
<keyword evidence="1" id="KW-1277">Toxin-antitoxin system</keyword>
<comment type="caution">
    <text evidence="4">The sequence shown here is derived from an EMBL/GenBank/DDBJ whole genome shotgun (WGS) entry which is preliminary data.</text>
</comment>
<name>A0A0B2K1L5_9FIRM</name>
<dbReference type="InterPro" id="IPR035093">
    <property type="entry name" value="RelE/ParE_toxin_dom_sf"/>
</dbReference>
<organism evidence="4 5">
    <name type="scientific">Anaerovibrio lipolyticus</name>
    <dbReference type="NCBI Taxonomy" id="82374"/>
    <lineage>
        <taxon>Bacteria</taxon>
        <taxon>Bacillati</taxon>
        <taxon>Bacillota</taxon>
        <taxon>Negativicutes</taxon>
        <taxon>Selenomonadales</taxon>
        <taxon>Selenomonadaceae</taxon>
        <taxon>Anaerovibrio</taxon>
    </lineage>
</organism>
<dbReference type="Proteomes" id="UP000030993">
    <property type="component" value="Unassembled WGS sequence"/>
</dbReference>
<dbReference type="NCBIfam" id="TIGR02385">
    <property type="entry name" value="RelE_StbE"/>
    <property type="match status" value="1"/>
</dbReference>
<dbReference type="EMBL" id="JSCE01000054">
    <property type="protein sequence ID" value="KHM52768.1"/>
    <property type="molecule type" value="Genomic_DNA"/>
</dbReference>
<dbReference type="STRING" id="82374.NZ47_02720"/>
<dbReference type="Gene3D" id="3.30.2310.20">
    <property type="entry name" value="RelE-like"/>
    <property type="match status" value="1"/>
</dbReference>
<evidence type="ECO:0000256" key="3">
    <source>
        <dbReference type="PIRSR" id="PIRSR006156-1"/>
    </source>
</evidence>
<dbReference type="InterPro" id="IPR004386">
    <property type="entry name" value="Toxin_YafQ-like"/>
</dbReference>
<dbReference type="PIRSF" id="PIRSF006156">
    <property type="entry name" value="YafQ"/>
    <property type="match status" value="1"/>
</dbReference>
<dbReference type="GO" id="GO:0004521">
    <property type="term" value="F:RNA endonuclease activity"/>
    <property type="evidence" value="ECO:0007669"/>
    <property type="project" value="TreeGrafter"/>
</dbReference>
<evidence type="ECO:0008006" key="6">
    <source>
        <dbReference type="Google" id="ProtNLM"/>
    </source>
</evidence>
<dbReference type="InterPro" id="IPR007712">
    <property type="entry name" value="RelE/ParE_toxin"/>
</dbReference>
<keyword evidence="5" id="KW-1185">Reference proteome</keyword>
<dbReference type="SUPFAM" id="SSF143011">
    <property type="entry name" value="RelE-like"/>
    <property type="match status" value="1"/>
</dbReference>
<protein>
    <recommendedName>
        <fullName evidence="6">RelE/StbE family addiction module toxin</fullName>
    </recommendedName>
</protein>
<evidence type="ECO:0000256" key="2">
    <source>
        <dbReference type="ARBA" id="ARBA00061366"/>
    </source>
</evidence>